<keyword evidence="5" id="KW-1185">Reference proteome</keyword>
<proteinExistence type="inferred from homology"/>
<evidence type="ECO:0000256" key="2">
    <source>
        <dbReference type="RuleBase" id="RU000411"/>
    </source>
</evidence>
<feature type="domain" description="Serpin" evidence="4">
    <location>
        <begin position="3"/>
        <end position="384"/>
    </location>
</feature>
<name>A0AAF3EC07_9BILA</name>
<evidence type="ECO:0000313" key="5">
    <source>
        <dbReference type="Proteomes" id="UP000887575"/>
    </source>
</evidence>
<dbReference type="InterPro" id="IPR042185">
    <property type="entry name" value="Serpin_sf_2"/>
</dbReference>
<dbReference type="GO" id="GO:0004867">
    <property type="term" value="F:serine-type endopeptidase inhibitor activity"/>
    <property type="evidence" value="ECO:0007669"/>
    <property type="project" value="InterPro"/>
</dbReference>
<dbReference type="SMART" id="SM00093">
    <property type="entry name" value="SERPIN"/>
    <property type="match status" value="1"/>
</dbReference>
<dbReference type="PANTHER" id="PTHR11461">
    <property type="entry name" value="SERINE PROTEASE INHIBITOR, SERPIN"/>
    <property type="match status" value="1"/>
</dbReference>
<protein>
    <recommendedName>
        <fullName evidence="4">Serpin domain-containing protein</fullName>
    </recommendedName>
</protein>
<dbReference type="InterPro" id="IPR036186">
    <property type="entry name" value="Serpin_sf"/>
</dbReference>
<evidence type="ECO:0000256" key="1">
    <source>
        <dbReference type="ARBA" id="ARBA00009500"/>
    </source>
</evidence>
<dbReference type="PANTHER" id="PTHR11461:SF211">
    <property type="entry name" value="GH10112P-RELATED"/>
    <property type="match status" value="1"/>
</dbReference>
<dbReference type="AlphaFoldDB" id="A0AAF3EC07"/>
<dbReference type="GO" id="GO:0005615">
    <property type="term" value="C:extracellular space"/>
    <property type="evidence" value="ECO:0007669"/>
    <property type="project" value="InterPro"/>
</dbReference>
<feature type="region of interest" description="Disordered" evidence="3">
    <location>
        <begin position="407"/>
        <end position="441"/>
    </location>
</feature>
<reference evidence="6" key="1">
    <citation type="submission" date="2024-02" db="UniProtKB">
        <authorList>
            <consortium name="WormBaseParasite"/>
        </authorList>
    </citation>
    <scope>IDENTIFICATION</scope>
</reference>
<dbReference type="InterPro" id="IPR023796">
    <property type="entry name" value="Serpin_dom"/>
</dbReference>
<evidence type="ECO:0000256" key="3">
    <source>
        <dbReference type="SAM" id="MobiDB-lite"/>
    </source>
</evidence>
<evidence type="ECO:0000313" key="6">
    <source>
        <dbReference type="WBParaSite" id="MBELARI_LOCUS11482"/>
    </source>
</evidence>
<feature type="compositionally biased region" description="Polar residues" evidence="3">
    <location>
        <begin position="407"/>
        <end position="437"/>
    </location>
</feature>
<dbReference type="InterPro" id="IPR042178">
    <property type="entry name" value="Serpin_sf_1"/>
</dbReference>
<dbReference type="SUPFAM" id="SSF56574">
    <property type="entry name" value="Serpins"/>
    <property type="match status" value="1"/>
</dbReference>
<dbReference type="Proteomes" id="UP000887575">
    <property type="component" value="Unassembled WGS sequence"/>
</dbReference>
<organism evidence="5 6">
    <name type="scientific">Mesorhabditis belari</name>
    <dbReference type="NCBI Taxonomy" id="2138241"/>
    <lineage>
        <taxon>Eukaryota</taxon>
        <taxon>Metazoa</taxon>
        <taxon>Ecdysozoa</taxon>
        <taxon>Nematoda</taxon>
        <taxon>Chromadorea</taxon>
        <taxon>Rhabditida</taxon>
        <taxon>Rhabditina</taxon>
        <taxon>Rhabditomorpha</taxon>
        <taxon>Rhabditoidea</taxon>
        <taxon>Rhabditidae</taxon>
        <taxon>Mesorhabditinae</taxon>
        <taxon>Mesorhabditis</taxon>
    </lineage>
</organism>
<dbReference type="InterPro" id="IPR000215">
    <property type="entry name" value="Serpin_fam"/>
</dbReference>
<comment type="similarity">
    <text evidence="1 2">Belongs to the serpin family.</text>
</comment>
<dbReference type="Pfam" id="PF00079">
    <property type="entry name" value="Serpin"/>
    <property type="match status" value="1"/>
</dbReference>
<dbReference type="WBParaSite" id="MBELARI_LOCUS11482">
    <property type="protein sequence ID" value="MBELARI_LOCUS11482"/>
    <property type="gene ID" value="MBELARI_LOCUS11482"/>
</dbReference>
<accession>A0AAF3EC07</accession>
<evidence type="ECO:0000259" key="4">
    <source>
        <dbReference type="SMART" id="SM00093"/>
    </source>
</evidence>
<sequence>MSLDFTVRLLSENNKKRSTVFSPAALGCALATVHYGADGWTQRELNDILFRGHSPCDVTKFYSDIAVEICQENPYIKAKMMNHLLLRKEFQVNEKWQSEVGSRFGATVETGNFKAAHELARAVNERARAKTIGKCQEIVSPSNFSTPKNLTSILINCASFKGLWPRGYYKPRFLEFYGDNETRKVLFLQKTLNNALCNFSQAGVQVVGISFKDYNYKLWMFLPDKSISLKEWIDSLNATFLEYLIEGAEWKACHVKFPKFKTENHIPTKRNLQNLKLNQIFTERARLEKICHPSTYITDIVHKCHVEIDEEGAEPVVVQHHASSGSRLTNVRVNPSCGGGGPRCLRYDQDGQGQFDDYSKENSPTPFINSDTNVPIFVPRTLTPAAPKVSMKAPKIPIALLGNWVNNQPKPAQNGTTPQATKPSKSTQPVQSFQPQKTKQRFGPYRPPIEEFIADRPFMYLITFRDKVLFTEMSLDFTVRLLVENHKEESRVFSPAALGCALTTLHYAVDGCTHICKISSIKTSPKDATKSGDDS</sequence>
<dbReference type="Gene3D" id="3.30.497.10">
    <property type="entry name" value="Antithrombin, subunit I, domain 2"/>
    <property type="match status" value="1"/>
</dbReference>
<dbReference type="Gene3D" id="2.30.39.10">
    <property type="entry name" value="Alpha-1-antitrypsin, domain 1"/>
    <property type="match status" value="1"/>
</dbReference>